<evidence type="ECO:0000256" key="1">
    <source>
        <dbReference type="SAM" id="MobiDB-lite"/>
    </source>
</evidence>
<dbReference type="Proteomes" id="UP001054945">
    <property type="component" value="Unassembled WGS sequence"/>
</dbReference>
<protein>
    <submittedName>
        <fullName evidence="2">Uncharacterized protein</fullName>
    </submittedName>
</protein>
<keyword evidence="3" id="KW-1185">Reference proteome</keyword>
<feature type="compositionally biased region" description="Low complexity" evidence="1">
    <location>
        <begin position="24"/>
        <end position="41"/>
    </location>
</feature>
<dbReference type="AlphaFoldDB" id="A0AAV4U8T5"/>
<organism evidence="2 3">
    <name type="scientific">Caerostris extrusa</name>
    <name type="common">Bark spider</name>
    <name type="synonym">Caerostris bankana</name>
    <dbReference type="NCBI Taxonomy" id="172846"/>
    <lineage>
        <taxon>Eukaryota</taxon>
        <taxon>Metazoa</taxon>
        <taxon>Ecdysozoa</taxon>
        <taxon>Arthropoda</taxon>
        <taxon>Chelicerata</taxon>
        <taxon>Arachnida</taxon>
        <taxon>Araneae</taxon>
        <taxon>Araneomorphae</taxon>
        <taxon>Entelegynae</taxon>
        <taxon>Araneoidea</taxon>
        <taxon>Araneidae</taxon>
        <taxon>Caerostris</taxon>
    </lineage>
</organism>
<comment type="caution">
    <text evidence="2">The sequence shown here is derived from an EMBL/GenBank/DDBJ whole genome shotgun (WGS) entry which is preliminary data.</text>
</comment>
<evidence type="ECO:0000313" key="3">
    <source>
        <dbReference type="Proteomes" id="UP001054945"/>
    </source>
</evidence>
<accession>A0AAV4U8T5</accession>
<sequence length="105" mass="12377">MPTRMYRVPEKNKFKKIKTDHHQQQQQNVSTDSQQQQQLSPSYLASNEMNQFLQVSGEIEEMIGCFSRPSLQIPDLERFKTIMEPNTLEFLKTSLIKSFKSIIWP</sequence>
<proteinExistence type="predicted"/>
<reference evidence="2 3" key="1">
    <citation type="submission" date="2021-06" db="EMBL/GenBank/DDBJ databases">
        <title>Caerostris extrusa draft genome.</title>
        <authorList>
            <person name="Kono N."/>
            <person name="Arakawa K."/>
        </authorList>
    </citation>
    <scope>NUCLEOTIDE SEQUENCE [LARGE SCALE GENOMIC DNA]</scope>
</reference>
<gene>
    <name evidence="2" type="ORF">CEXT_742721</name>
</gene>
<name>A0AAV4U8T5_CAEEX</name>
<feature type="region of interest" description="Disordered" evidence="1">
    <location>
        <begin position="1"/>
        <end position="41"/>
    </location>
</feature>
<evidence type="ECO:0000313" key="2">
    <source>
        <dbReference type="EMBL" id="GIY54136.1"/>
    </source>
</evidence>
<dbReference type="EMBL" id="BPLR01012474">
    <property type="protein sequence ID" value="GIY54136.1"/>
    <property type="molecule type" value="Genomic_DNA"/>
</dbReference>